<name>A0ABY5A3T4_9GAMM</name>
<feature type="signal peptide" evidence="1">
    <location>
        <begin position="1"/>
        <end position="24"/>
    </location>
</feature>
<dbReference type="EMBL" id="CP099397">
    <property type="protein sequence ID" value="USR38336.1"/>
    <property type="molecule type" value="Genomic_DNA"/>
</dbReference>
<sequence length="85" mass="9193">MISKKISQYVVLSLGVLLSFNVLAESAPTTYKYGAKLDIAKVLSISTPKTHSCKPVDQVMTYVDSAGKVQVLKYRALSDACSKGH</sequence>
<dbReference type="RefSeq" id="WP_129481504.1">
    <property type="nucleotide sequence ID" value="NZ_CP099397.1"/>
</dbReference>
<dbReference type="Gene3D" id="2.30.140.50">
    <property type="entry name" value="Protein of unknown function DUF2790"/>
    <property type="match status" value="1"/>
</dbReference>
<reference evidence="2" key="1">
    <citation type="submission" date="2022-06" db="EMBL/GenBank/DDBJ databases">
        <title>Complete genome of Pseudomonas hydrolytica DSWY01T.</title>
        <authorList>
            <person name="Jung J."/>
            <person name="Jeon C.O."/>
        </authorList>
    </citation>
    <scope>NUCLEOTIDE SEQUENCE</scope>
    <source>
        <strain evidence="2">DSWY01</strain>
    </source>
</reference>
<accession>A0ABY5A3T4</accession>
<protein>
    <submittedName>
        <fullName evidence="2">DUF2790 domain-containing protein</fullName>
    </submittedName>
</protein>
<dbReference type="InterPro" id="IPR021245">
    <property type="entry name" value="DUF2790"/>
</dbReference>
<gene>
    <name evidence="2" type="ORF">L1F06_016890</name>
</gene>
<dbReference type="GeneID" id="300082679"/>
<dbReference type="Pfam" id="PF10976">
    <property type="entry name" value="DUF2790"/>
    <property type="match status" value="1"/>
</dbReference>
<evidence type="ECO:0000313" key="3">
    <source>
        <dbReference type="Proteomes" id="UP001054897"/>
    </source>
</evidence>
<evidence type="ECO:0000313" key="2">
    <source>
        <dbReference type="EMBL" id="USR38336.1"/>
    </source>
</evidence>
<evidence type="ECO:0000256" key="1">
    <source>
        <dbReference type="SAM" id="SignalP"/>
    </source>
</evidence>
<proteinExistence type="predicted"/>
<organism evidence="2 3">
    <name type="scientific">Ectopseudomonas hydrolytica</name>
    <dbReference type="NCBI Taxonomy" id="2493633"/>
    <lineage>
        <taxon>Bacteria</taxon>
        <taxon>Pseudomonadati</taxon>
        <taxon>Pseudomonadota</taxon>
        <taxon>Gammaproteobacteria</taxon>
        <taxon>Pseudomonadales</taxon>
        <taxon>Pseudomonadaceae</taxon>
        <taxon>Ectopseudomonas</taxon>
    </lineage>
</organism>
<keyword evidence="3" id="KW-1185">Reference proteome</keyword>
<feature type="chain" id="PRO_5046486477" evidence="1">
    <location>
        <begin position="25"/>
        <end position="85"/>
    </location>
</feature>
<keyword evidence="1" id="KW-0732">Signal</keyword>
<dbReference type="Proteomes" id="UP001054897">
    <property type="component" value="Chromosome"/>
</dbReference>